<evidence type="ECO:0000313" key="2">
    <source>
        <dbReference type="Proteomes" id="UP000039324"/>
    </source>
</evidence>
<reference evidence="1 2" key="1">
    <citation type="submission" date="2015-02" db="EMBL/GenBank/DDBJ databases">
        <authorList>
            <person name="Chooi Y.-H."/>
        </authorList>
    </citation>
    <scope>NUCLEOTIDE SEQUENCE [LARGE SCALE GENOMIC DNA]</scope>
    <source>
        <strain evidence="1">E3</strain>
    </source>
</reference>
<dbReference type="AlphaFoldDB" id="A0A0G4J8S8"/>
<protein>
    <recommendedName>
        <fullName evidence="3">RAP domain-containing protein</fullName>
    </recommendedName>
</protein>
<sequence length="273" mass="28644">MSVGLTYADLFASLGRQCVAVIAGDDVVLPGQVATLCRAFAATGTGTDAVYDALVARAVSTLDAFDRAALSDLLWAIAVADVAVDDRVAVAFLRRAAASFDDDGVLQAATRRWLLAMGPERSSDVIARASSLSGLPCLTSPVSSSSSSSDPGAVSALQSSVVETLQAVQAPGSRLVAQYVCPDTACLVDIAFPGAKVAVQVHDPARFRQDVQSGRLQLDGDALLTQRLLRRHGWVVVSVDFAEWIPLHAGNPLHDHPGKVAFLRSRLPASVLQ</sequence>
<organism evidence="1 2">
    <name type="scientific">Plasmodiophora brassicae</name>
    <name type="common">Clubroot disease agent</name>
    <dbReference type="NCBI Taxonomy" id="37360"/>
    <lineage>
        <taxon>Eukaryota</taxon>
        <taxon>Sar</taxon>
        <taxon>Rhizaria</taxon>
        <taxon>Endomyxa</taxon>
        <taxon>Phytomyxea</taxon>
        <taxon>Plasmodiophorida</taxon>
        <taxon>Plasmodiophoridae</taxon>
        <taxon>Plasmodiophora</taxon>
    </lineage>
</organism>
<name>A0A0G4J8S8_PLABS</name>
<dbReference type="EMBL" id="CDSF01000157">
    <property type="protein sequence ID" value="CEP03942.1"/>
    <property type="molecule type" value="Genomic_DNA"/>
</dbReference>
<evidence type="ECO:0008006" key="3">
    <source>
        <dbReference type="Google" id="ProtNLM"/>
    </source>
</evidence>
<dbReference type="Proteomes" id="UP000039324">
    <property type="component" value="Unassembled WGS sequence"/>
</dbReference>
<proteinExistence type="predicted"/>
<gene>
    <name evidence="1" type="ORF">PBRA_009522</name>
</gene>
<keyword evidence="2" id="KW-1185">Reference proteome</keyword>
<accession>A0A0G4J8S8</accession>
<evidence type="ECO:0000313" key="1">
    <source>
        <dbReference type="EMBL" id="CEP03942.1"/>
    </source>
</evidence>